<dbReference type="Gene3D" id="1.20.1280.290">
    <property type="match status" value="1"/>
</dbReference>
<evidence type="ECO:0000256" key="2">
    <source>
        <dbReference type="ARBA" id="ARBA00022692"/>
    </source>
</evidence>
<feature type="region of interest" description="Disordered" evidence="5">
    <location>
        <begin position="1"/>
        <end position="21"/>
    </location>
</feature>
<feature type="compositionally biased region" description="Basic and acidic residues" evidence="5">
    <location>
        <begin position="1"/>
        <end position="11"/>
    </location>
</feature>
<evidence type="ECO:0000313" key="8">
    <source>
        <dbReference type="Proteomes" id="UP000787635"/>
    </source>
</evidence>
<evidence type="ECO:0000256" key="3">
    <source>
        <dbReference type="ARBA" id="ARBA00022989"/>
    </source>
</evidence>
<keyword evidence="3 6" id="KW-1133">Transmembrane helix</keyword>
<keyword evidence="4 6" id="KW-0472">Membrane</keyword>
<evidence type="ECO:0000256" key="6">
    <source>
        <dbReference type="SAM" id="Phobius"/>
    </source>
</evidence>
<keyword evidence="8" id="KW-1185">Reference proteome</keyword>
<protein>
    <submittedName>
        <fullName evidence="7">SemiSWEET transporter</fullName>
    </submittedName>
</protein>
<evidence type="ECO:0000313" key="7">
    <source>
        <dbReference type="EMBL" id="NKC30502.1"/>
    </source>
</evidence>
<dbReference type="Pfam" id="PF04193">
    <property type="entry name" value="PQ-loop"/>
    <property type="match status" value="1"/>
</dbReference>
<feature type="transmembrane region" description="Helical" evidence="6">
    <location>
        <begin position="62"/>
        <end position="83"/>
    </location>
</feature>
<accession>A0ABX1E4S1</accession>
<dbReference type="InterPro" id="IPR006603">
    <property type="entry name" value="PQ-loop_rpt"/>
</dbReference>
<dbReference type="NCBIfam" id="NF037968">
    <property type="entry name" value="SemiSWEET_2"/>
    <property type="match status" value="1"/>
</dbReference>
<proteinExistence type="predicted"/>
<name>A0ABX1E4S1_9PROT</name>
<evidence type="ECO:0000256" key="4">
    <source>
        <dbReference type="ARBA" id="ARBA00023136"/>
    </source>
</evidence>
<reference evidence="7 8" key="1">
    <citation type="submission" date="2020-03" db="EMBL/GenBank/DDBJ databases">
        <title>Roseomonas selenitidurans sp. nov. isolated from urban soil.</title>
        <authorList>
            <person name="Liu H."/>
        </authorList>
    </citation>
    <scope>NUCLEOTIDE SEQUENCE [LARGE SCALE GENOMIC DNA]</scope>
    <source>
        <strain evidence="7 8">BU-1</strain>
    </source>
</reference>
<gene>
    <name evidence="7" type="ORF">HEQ75_06480</name>
</gene>
<comment type="subcellular location">
    <subcellularLocation>
        <location evidence="1">Membrane</location>
        <topology evidence="1">Multi-pass membrane protein</topology>
    </subcellularLocation>
</comment>
<dbReference type="Proteomes" id="UP000787635">
    <property type="component" value="Unassembled WGS sequence"/>
</dbReference>
<sequence length="111" mass="11799">MSWHARADPGRKHAGRPGVGGVPEAGSTALLDDTGYLAALCTTGAHVPQVIRVWRTRSTRDIALRTLAVLVTGLSLRLVYGIWRGEVPLIAGNGATLMLASSILCFKLRHG</sequence>
<dbReference type="RefSeq" id="WP_168028577.1">
    <property type="nucleotide sequence ID" value="NZ_JAAVNE010000007.1"/>
</dbReference>
<dbReference type="EMBL" id="JAAVNE010000007">
    <property type="protein sequence ID" value="NKC30502.1"/>
    <property type="molecule type" value="Genomic_DNA"/>
</dbReference>
<evidence type="ECO:0000256" key="5">
    <source>
        <dbReference type="SAM" id="MobiDB-lite"/>
    </source>
</evidence>
<evidence type="ECO:0000256" key="1">
    <source>
        <dbReference type="ARBA" id="ARBA00004141"/>
    </source>
</evidence>
<comment type="caution">
    <text evidence="7">The sequence shown here is derived from an EMBL/GenBank/DDBJ whole genome shotgun (WGS) entry which is preliminary data.</text>
</comment>
<dbReference type="InterPro" id="IPR047662">
    <property type="entry name" value="SemiSWEET"/>
</dbReference>
<feature type="transmembrane region" description="Helical" evidence="6">
    <location>
        <begin position="89"/>
        <end position="108"/>
    </location>
</feature>
<keyword evidence="2 6" id="KW-0812">Transmembrane</keyword>
<organism evidence="7 8">
    <name type="scientific">Falsiroseomonas selenitidurans</name>
    <dbReference type="NCBI Taxonomy" id="2716335"/>
    <lineage>
        <taxon>Bacteria</taxon>
        <taxon>Pseudomonadati</taxon>
        <taxon>Pseudomonadota</taxon>
        <taxon>Alphaproteobacteria</taxon>
        <taxon>Acetobacterales</taxon>
        <taxon>Roseomonadaceae</taxon>
        <taxon>Falsiroseomonas</taxon>
    </lineage>
</organism>